<keyword evidence="2" id="KW-1185">Reference proteome</keyword>
<reference evidence="2" key="1">
    <citation type="submission" date="2015-01" db="EMBL/GenBank/DDBJ databases">
        <title>Flavisolibacter sp./LCS9/ whole genome sequencing.</title>
        <authorList>
            <person name="Kim M.K."/>
            <person name="Srinivasan S."/>
            <person name="Lee J.-J."/>
        </authorList>
    </citation>
    <scope>NUCLEOTIDE SEQUENCE [LARGE SCALE GENOMIC DNA]</scope>
    <source>
        <strain evidence="2">LCS9</strain>
    </source>
</reference>
<organism evidence="1 2">
    <name type="scientific">Flavisolibacter tropicus</name>
    <dbReference type="NCBI Taxonomy" id="1492898"/>
    <lineage>
        <taxon>Bacteria</taxon>
        <taxon>Pseudomonadati</taxon>
        <taxon>Bacteroidota</taxon>
        <taxon>Chitinophagia</taxon>
        <taxon>Chitinophagales</taxon>
        <taxon>Chitinophagaceae</taxon>
        <taxon>Flavisolibacter</taxon>
    </lineage>
</organism>
<dbReference type="AlphaFoldDB" id="A0A172U113"/>
<dbReference type="KEGG" id="fla:SY85_23180"/>
<evidence type="ECO:0000313" key="1">
    <source>
        <dbReference type="EMBL" id="ANE52946.1"/>
    </source>
</evidence>
<proteinExistence type="predicted"/>
<gene>
    <name evidence="1" type="ORF">SY85_23180</name>
</gene>
<dbReference type="EMBL" id="CP011390">
    <property type="protein sequence ID" value="ANE52946.1"/>
    <property type="molecule type" value="Genomic_DNA"/>
</dbReference>
<accession>A0A172U113</accession>
<reference evidence="1 2" key="2">
    <citation type="journal article" date="2016" name="Int. J. Syst. Evol. Microbiol.">
        <title>Flavisolibacter tropicus sp. nov., isolated from tropical soil.</title>
        <authorList>
            <person name="Lee J.J."/>
            <person name="Kang M.S."/>
            <person name="Kim G.S."/>
            <person name="Lee C.S."/>
            <person name="Lim S."/>
            <person name="Lee J."/>
            <person name="Roh S.H."/>
            <person name="Kang H."/>
            <person name="Ha J.M."/>
            <person name="Bae S."/>
            <person name="Jung H.Y."/>
            <person name="Kim M.K."/>
        </authorList>
    </citation>
    <scope>NUCLEOTIDE SEQUENCE [LARGE SCALE GENOMIC DNA]</scope>
    <source>
        <strain evidence="1 2">LCS9</strain>
    </source>
</reference>
<name>A0A172U113_9BACT</name>
<evidence type="ECO:0000313" key="2">
    <source>
        <dbReference type="Proteomes" id="UP000077177"/>
    </source>
</evidence>
<sequence length="103" mass="12142">MINRQLTSVIWRLIIQNYSLLNFLIVHTNNKTSLVSLFVEGQPIVFEVNKEQQVFHFEPLSSWKDLTAPESFSLECQDKTWSTHTDIDTDLFYQAVEEVEKMF</sequence>
<dbReference type="Proteomes" id="UP000077177">
    <property type="component" value="Chromosome"/>
</dbReference>
<protein>
    <submittedName>
        <fullName evidence="1">Uncharacterized protein</fullName>
    </submittedName>
</protein>